<organism evidence="3 4">
    <name type="scientific">Canna indica</name>
    <name type="common">Indian-shot</name>
    <dbReference type="NCBI Taxonomy" id="4628"/>
    <lineage>
        <taxon>Eukaryota</taxon>
        <taxon>Viridiplantae</taxon>
        <taxon>Streptophyta</taxon>
        <taxon>Embryophyta</taxon>
        <taxon>Tracheophyta</taxon>
        <taxon>Spermatophyta</taxon>
        <taxon>Magnoliopsida</taxon>
        <taxon>Liliopsida</taxon>
        <taxon>Zingiberales</taxon>
        <taxon>Cannaceae</taxon>
        <taxon>Canna</taxon>
    </lineage>
</organism>
<keyword evidence="2" id="KW-1133">Transmembrane helix</keyword>
<feature type="region of interest" description="Disordered" evidence="1">
    <location>
        <begin position="120"/>
        <end position="174"/>
    </location>
</feature>
<evidence type="ECO:0000313" key="3">
    <source>
        <dbReference type="EMBL" id="WOL00661.1"/>
    </source>
</evidence>
<dbReference type="PANTHER" id="PTHR37233:SF2">
    <property type="entry name" value="TRANSMEMBRANE PROTEIN"/>
    <property type="match status" value="1"/>
</dbReference>
<accession>A0AAQ3Q8T6</accession>
<dbReference type="AlphaFoldDB" id="A0AAQ3Q8T6"/>
<name>A0AAQ3Q8T6_9LILI</name>
<gene>
    <name evidence="3" type="ORF">Cni_G09374</name>
</gene>
<dbReference type="EMBL" id="CP136892">
    <property type="protein sequence ID" value="WOL00661.1"/>
    <property type="molecule type" value="Genomic_DNA"/>
</dbReference>
<protein>
    <submittedName>
        <fullName evidence="3">Uncharacterized protein</fullName>
    </submittedName>
</protein>
<dbReference type="GO" id="GO:0009535">
    <property type="term" value="C:chloroplast thylakoid membrane"/>
    <property type="evidence" value="ECO:0007669"/>
    <property type="project" value="TreeGrafter"/>
</dbReference>
<proteinExistence type="predicted"/>
<feature type="compositionally biased region" description="Polar residues" evidence="1">
    <location>
        <begin position="135"/>
        <end position="174"/>
    </location>
</feature>
<keyword evidence="2" id="KW-0472">Membrane</keyword>
<keyword evidence="4" id="KW-1185">Reference proteome</keyword>
<evidence type="ECO:0000256" key="1">
    <source>
        <dbReference type="SAM" id="MobiDB-lite"/>
    </source>
</evidence>
<feature type="region of interest" description="Disordered" evidence="1">
    <location>
        <begin position="1"/>
        <end position="32"/>
    </location>
</feature>
<feature type="transmembrane region" description="Helical" evidence="2">
    <location>
        <begin position="250"/>
        <end position="272"/>
    </location>
</feature>
<sequence>MAREVGSRESGLGSDESREAGENPSPVLAPLSSRFCEEGTPQAADDLEMAAGVIAPWNLTATAKLKIISTSSTVFNPPSTQGRSYIQNIRFFGTSIVSSLGAKICTNKVRWSNIVLATDSSKSSAEPSTSESGNDETASSNDEITPSSNVQLAANGRVPSSSTNLENPVSRRSSLTVREKLRAARVLSKYMESKPTESEFGSKVLEASRQSDKGKKRSGLPEAPTNLFDDSKRGMPQPGWTFELPFQGDIFVIAFSFVFISTVMLGTTYIVWKSGAIHFNEY</sequence>
<dbReference type="Proteomes" id="UP001327560">
    <property type="component" value="Chromosome 3"/>
</dbReference>
<feature type="compositionally biased region" description="Low complexity" evidence="1">
    <location>
        <begin position="120"/>
        <end position="132"/>
    </location>
</feature>
<reference evidence="3 4" key="1">
    <citation type="submission" date="2023-10" db="EMBL/GenBank/DDBJ databases">
        <title>Chromosome-scale genome assembly provides insights into flower coloration mechanisms of Canna indica.</title>
        <authorList>
            <person name="Li C."/>
        </authorList>
    </citation>
    <scope>NUCLEOTIDE SEQUENCE [LARGE SCALE GENOMIC DNA]</scope>
    <source>
        <tissue evidence="3">Flower</tissue>
    </source>
</reference>
<keyword evidence="2" id="KW-0812">Transmembrane</keyword>
<feature type="region of interest" description="Disordered" evidence="1">
    <location>
        <begin position="199"/>
        <end position="234"/>
    </location>
</feature>
<evidence type="ECO:0000313" key="4">
    <source>
        <dbReference type="Proteomes" id="UP001327560"/>
    </source>
</evidence>
<evidence type="ECO:0000256" key="2">
    <source>
        <dbReference type="SAM" id="Phobius"/>
    </source>
</evidence>
<dbReference type="PANTHER" id="PTHR37233">
    <property type="entry name" value="TRANSMEMBRANE PROTEIN"/>
    <property type="match status" value="1"/>
</dbReference>